<dbReference type="Proteomes" id="UP000461730">
    <property type="component" value="Unassembled WGS sequence"/>
</dbReference>
<accession>A0A7K1UAR5</accession>
<dbReference type="AlphaFoldDB" id="A0A7K1UAR5"/>
<reference evidence="1 2" key="1">
    <citation type="submission" date="2019-12" db="EMBL/GenBank/DDBJ databases">
        <title>Chitinophaga sp. strain ysch24 (GDMCC 1.1355), whole genome shotgun sequence.</title>
        <authorList>
            <person name="Zhang X."/>
        </authorList>
    </citation>
    <scope>NUCLEOTIDE SEQUENCE [LARGE SCALE GENOMIC DNA]</scope>
    <source>
        <strain evidence="2">ysch24</strain>
    </source>
</reference>
<evidence type="ECO:0000313" key="1">
    <source>
        <dbReference type="EMBL" id="MVT11368.1"/>
    </source>
</evidence>
<proteinExistence type="predicted"/>
<name>A0A7K1UAR5_9BACT</name>
<dbReference type="RefSeq" id="WP_157308795.1">
    <property type="nucleotide sequence ID" value="NZ_WRXN01000013.1"/>
</dbReference>
<organism evidence="1 2">
    <name type="scientific">Chitinophaga tropicalis</name>
    <dbReference type="NCBI Taxonomy" id="2683588"/>
    <lineage>
        <taxon>Bacteria</taxon>
        <taxon>Pseudomonadati</taxon>
        <taxon>Bacteroidota</taxon>
        <taxon>Chitinophagia</taxon>
        <taxon>Chitinophagales</taxon>
        <taxon>Chitinophagaceae</taxon>
        <taxon>Chitinophaga</taxon>
    </lineage>
</organism>
<comment type="caution">
    <text evidence="1">The sequence shown here is derived from an EMBL/GenBank/DDBJ whole genome shotgun (WGS) entry which is preliminary data.</text>
</comment>
<sequence length="240" mass="27780">MRLTINDNQVIIPSSLSEFTLGQRIAFQEEYGNELDTWAKTILEMEDGQEKELEFTSFQIEKMFRTFAFFAGCTPESLQESEFVDDIANIYYSCLTLLFEQEEQIELQPEYIWKGETWVLHPPHLQHGDKMTFGELIDAKQIVKDLSELGKSHWDKLLRLCAIYLRKPNEEYHESFVYADSERIEMMKELPMDIALAVGFFLTASINIYIKHFLSSPPAEQKEEEGIQLSTLNAGDGLIS</sequence>
<gene>
    <name evidence="1" type="ORF">GO493_24090</name>
</gene>
<protein>
    <submittedName>
        <fullName evidence="1">Uncharacterized protein</fullName>
    </submittedName>
</protein>
<dbReference type="EMBL" id="WRXN01000013">
    <property type="protein sequence ID" value="MVT11368.1"/>
    <property type="molecule type" value="Genomic_DNA"/>
</dbReference>
<evidence type="ECO:0000313" key="2">
    <source>
        <dbReference type="Proteomes" id="UP000461730"/>
    </source>
</evidence>
<keyword evidence="2" id="KW-1185">Reference proteome</keyword>